<evidence type="ECO:0000256" key="1">
    <source>
        <dbReference type="SAM" id="MobiDB-lite"/>
    </source>
</evidence>
<gene>
    <name evidence="2" type="ORF">ACHE_11661S</name>
</gene>
<organism evidence="2 3">
    <name type="scientific">Aspergillus chevalieri</name>
    <name type="common">Eurotium chevalieri</name>
    <dbReference type="NCBI Taxonomy" id="182096"/>
    <lineage>
        <taxon>Eukaryota</taxon>
        <taxon>Fungi</taxon>
        <taxon>Dikarya</taxon>
        <taxon>Ascomycota</taxon>
        <taxon>Pezizomycotina</taxon>
        <taxon>Eurotiomycetes</taxon>
        <taxon>Eurotiomycetidae</taxon>
        <taxon>Eurotiales</taxon>
        <taxon>Aspergillaceae</taxon>
        <taxon>Aspergillus</taxon>
        <taxon>Aspergillus subgen. Aspergillus</taxon>
    </lineage>
</organism>
<dbReference type="KEGG" id="ache:ACHE_11661S"/>
<feature type="region of interest" description="Disordered" evidence="1">
    <location>
        <begin position="1"/>
        <end position="36"/>
    </location>
</feature>
<dbReference type="PANTHER" id="PTHR38116">
    <property type="entry name" value="CHROMOSOME 7, WHOLE GENOME SHOTGUN SEQUENCE"/>
    <property type="match status" value="1"/>
</dbReference>
<reference evidence="2" key="2">
    <citation type="submission" date="2021-02" db="EMBL/GenBank/DDBJ databases">
        <title>Aspergillus chevalieri M1 genome sequence.</title>
        <authorList>
            <person name="Kadooka C."/>
            <person name="Mori K."/>
            <person name="Futagami T."/>
        </authorList>
    </citation>
    <scope>NUCLEOTIDE SEQUENCE</scope>
    <source>
        <strain evidence="2">M1</strain>
    </source>
</reference>
<dbReference type="CDD" id="cd14688">
    <property type="entry name" value="bZIP_YAP"/>
    <property type="match status" value="1"/>
</dbReference>
<evidence type="ECO:0000313" key="2">
    <source>
        <dbReference type="EMBL" id="BCR84259.1"/>
    </source>
</evidence>
<accession>A0A7R7ZK65</accession>
<name>A0A7R7ZK65_ASPCH</name>
<dbReference type="AlphaFoldDB" id="A0A7R7ZK65"/>
<dbReference type="Pfam" id="PF11905">
    <property type="entry name" value="DUF3425"/>
    <property type="match status" value="1"/>
</dbReference>
<proteinExistence type="predicted"/>
<feature type="compositionally biased region" description="Basic and acidic residues" evidence="1">
    <location>
        <begin position="18"/>
        <end position="36"/>
    </location>
</feature>
<reference evidence="2" key="1">
    <citation type="submission" date="2021-01" db="EMBL/GenBank/DDBJ databases">
        <authorList>
            <consortium name="Aspergillus chevalieri M1 genome sequencing consortium"/>
            <person name="Kazuki M."/>
            <person name="Futagami T."/>
        </authorList>
    </citation>
    <scope>NUCLEOTIDE SEQUENCE</scope>
    <source>
        <strain evidence="2">M1</strain>
    </source>
</reference>
<keyword evidence="3" id="KW-1185">Reference proteome</keyword>
<sequence length="297" mass="34194">MIAQRGNTDAQVQSGHVNPRDQMRDPEDDWRGIIDQKKRRKLQNRLNQRAYRLRRKGISLPEENPTSLSQVIPFNGNKEEEEDILKCAHAPPNALAFQRWFEATVRHSYLHGNPQVEHLISLSRLNVHRAINENIKLLGMNSDWMKSDDSVSIFNLLQPVAGNGTGEESIPPSLRPTAIQRTVPHHPWLDFFPFPRMRDLLILACATNSDFDDDELCHDLMAFWDTRNTNATLFVWGSPWDPSNWEVTEAFVRKWGWLLKGSGELFVSTGTWRRKRGEKTLDWGSYIQSADTVNPSI</sequence>
<protein>
    <recommendedName>
        <fullName evidence="4">BZIP domain-containing protein</fullName>
    </recommendedName>
</protein>
<evidence type="ECO:0008006" key="4">
    <source>
        <dbReference type="Google" id="ProtNLM"/>
    </source>
</evidence>
<dbReference type="EMBL" id="AP024416">
    <property type="protein sequence ID" value="BCR84259.1"/>
    <property type="molecule type" value="Genomic_DNA"/>
</dbReference>
<evidence type="ECO:0000313" key="3">
    <source>
        <dbReference type="Proteomes" id="UP000637239"/>
    </source>
</evidence>
<dbReference type="RefSeq" id="XP_043132781.1">
    <property type="nucleotide sequence ID" value="XM_043276255.1"/>
</dbReference>
<feature type="compositionally biased region" description="Polar residues" evidence="1">
    <location>
        <begin position="1"/>
        <end position="16"/>
    </location>
</feature>
<dbReference type="GeneID" id="66978618"/>
<dbReference type="Proteomes" id="UP000637239">
    <property type="component" value="Chromosome 1"/>
</dbReference>
<dbReference type="PANTHER" id="PTHR38116:SF1">
    <property type="entry name" value="BZIP DOMAIN-CONTAINING PROTEIN"/>
    <property type="match status" value="1"/>
</dbReference>
<dbReference type="InterPro" id="IPR021833">
    <property type="entry name" value="DUF3425"/>
</dbReference>